<name>A0A9P5HL03_9HYPO</name>
<protein>
    <recommendedName>
        <fullName evidence="5">Hydrophobin</fullName>
    </recommendedName>
</protein>
<evidence type="ECO:0000313" key="3">
    <source>
        <dbReference type="EMBL" id="KAF7556557.1"/>
    </source>
</evidence>
<sequence length="113" mass="10941">MQVTYLLGLVLAVTGALAAPGGKAPPKAPPKPAPPSGNQVAAISCSSGDPYCCTASTGGTDDSKGGGNANGFTCSKLVGACNSIAVCCNNQAQQGASASQTCSAFGTTKVIFI</sequence>
<evidence type="ECO:0008006" key="5">
    <source>
        <dbReference type="Google" id="ProtNLM"/>
    </source>
</evidence>
<accession>A0A9P5HL03</accession>
<proteinExistence type="predicted"/>
<keyword evidence="4" id="KW-1185">Reference proteome</keyword>
<dbReference type="AlphaFoldDB" id="A0A9P5HL03"/>
<feature type="compositionally biased region" description="Pro residues" evidence="1">
    <location>
        <begin position="26"/>
        <end position="35"/>
    </location>
</feature>
<comment type="caution">
    <text evidence="3">The sequence shown here is derived from an EMBL/GenBank/DDBJ whole genome shotgun (WGS) entry which is preliminary data.</text>
</comment>
<evidence type="ECO:0000256" key="2">
    <source>
        <dbReference type="SAM" id="SignalP"/>
    </source>
</evidence>
<feature type="chain" id="PRO_5040270936" description="Hydrophobin" evidence="2">
    <location>
        <begin position="19"/>
        <end position="113"/>
    </location>
</feature>
<reference evidence="3" key="1">
    <citation type="submission" date="2020-03" db="EMBL/GenBank/DDBJ databases">
        <title>Draft Genome Sequence of Cylindrodendrum hubeiense.</title>
        <authorList>
            <person name="Buettner E."/>
            <person name="Kellner H."/>
        </authorList>
    </citation>
    <scope>NUCLEOTIDE SEQUENCE</scope>
    <source>
        <strain evidence="3">IHI 201604</strain>
    </source>
</reference>
<dbReference type="Proteomes" id="UP000722485">
    <property type="component" value="Unassembled WGS sequence"/>
</dbReference>
<organism evidence="3 4">
    <name type="scientific">Cylindrodendrum hubeiense</name>
    <dbReference type="NCBI Taxonomy" id="595255"/>
    <lineage>
        <taxon>Eukaryota</taxon>
        <taxon>Fungi</taxon>
        <taxon>Dikarya</taxon>
        <taxon>Ascomycota</taxon>
        <taxon>Pezizomycotina</taxon>
        <taxon>Sordariomycetes</taxon>
        <taxon>Hypocreomycetidae</taxon>
        <taxon>Hypocreales</taxon>
        <taxon>Nectriaceae</taxon>
        <taxon>Cylindrodendrum</taxon>
    </lineage>
</organism>
<feature type="signal peptide" evidence="2">
    <location>
        <begin position="1"/>
        <end position="18"/>
    </location>
</feature>
<feature type="region of interest" description="Disordered" evidence="1">
    <location>
        <begin position="20"/>
        <end position="39"/>
    </location>
</feature>
<gene>
    <name evidence="3" type="ORF">G7Z17_g1360</name>
</gene>
<dbReference type="EMBL" id="JAANBB010000011">
    <property type="protein sequence ID" value="KAF7556557.1"/>
    <property type="molecule type" value="Genomic_DNA"/>
</dbReference>
<evidence type="ECO:0000313" key="4">
    <source>
        <dbReference type="Proteomes" id="UP000722485"/>
    </source>
</evidence>
<keyword evidence="2" id="KW-0732">Signal</keyword>
<evidence type="ECO:0000256" key="1">
    <source>
        <dbReference type="SAM" id="MobiDB-lite"/>
    </source>
</evidence>